<protein>
    <submittedName>
        <fullName evidence="1">Uncharacterized protein</fullName>
    </submittedName>
</protein>
<organism evidence="1 2">
    <name type="scientific">Burkholderia aenigmatica</name>
    <dbReference type="NCBI Taxonomy" id="2015348"/>
    <lineage>
        <taxon>Bacteria</taxon>
        <taxon>Pseudomonadati</taxon>
        <taxon>Pseudomonadota</taxon>
        <taxon>Betaproteobacteria</taxon>
        <taxon>Burkholderiales</taxon>
        <taxon>Burkholderiaceae</taxon>
        <taxon>Burkholderia</taxon>
        <taxon>Burkholderia cepacia complex</taxon>
    </lineage>
</organism>
<evidence type="ECO:0000313" key="2">
    <source>
        <dbReference type="Proteomes" id="UP000494301"/>
    </source>
</evidence>
<proteinExistence type="predicted"/>
<dbReference type="EMBL" id="CABWIL020000003">
    <property type="protein sequence ID" value="CAB3961131.1"/>
    <property type="molecule type" value="Genomic_DNA"/>
</dbReference>
<evidence type="ECO:0000313" key="1">
    <source>
        <dbReference type="EMBL" id="CAB3961131.1"/>
    </source>
</evidence>
<dbReference type="RefSeq" id="WP_175219952.1">
    <property type="nucleotide sequence ID" value="NZ_CABWIL020000003.1"/>
</dbReference>
<reference evidence="1 2" key="1">
    <citation type="submission" date="2020-04" db="EMBL/GenBank/DDBJ databases">
        <authorList>
            <person name="Depoorter E."/>
        </authorList>
    </citation>
    <scope>NUCLEOTIDE SEQUENCE [LARGE SCALE GENOMIC DNA]</scope>
    <source>
        <strain evidence="1 2">BCC0217</strain>
    </source>
</reference>
<accession>A0A6J5INZ8</accession>
<name>A0A6J5INZ8_9BURK</name>
<sequence length="140" mass="15880">MLNNIIVPGRSLGGILLGEEVEKVVDRLSEMHLIEYLNKNTLKVDGGVITIYHDSESGRIENLACNAEFQGRYQGKLWPGMTVGDVLKMTETQMAWCGFVQVDDIKGVGLPLPGEFDDFEKLTDFLDRKFIFDELWVYSF</sequence>
<gene>
    <name evidence="1" type="ORF">BLA3211_00870</name>
</gene>
<dbReference type="Proteomes" id="UP000494301">
    <property type="component" value="Unassembled WGS sequence"/>
</dbReference>
<dbReference type="AlphaFoldDB" id="A0A6J5INZ8"/>